<dbReference type="EMBL" id="OU900096">
    <property type="protein sequence ID" value="CAG9860348.1"/>
    <property type="molecule type" value="Genomic_DNA"/>
</dbReference>
<dbReference type="InterPro" id="IPR020846">
    <property type="entry name" value="MFS_dom"/>
</dbReference>
<evidence type="ECO:0000256" key="5">
    <source>
        <dbReference type="SAM" id="Phobius"/>
    </source>
</evidence>
<feature type="domain" description="Major facilitator superfamily (MFS) profile" evidence="7">
    <location>
        <begin position="27"/>
        <end position="442"/>
    </location>
</feature>
<evidence type="ECO:0000256" key="3">
    <source>
        <dbReference type="ARBA" id="ARBA00022989"/>
    </source>
</evidence>
<comment type="subcellular location">
    <subcellularLocation>
        <location evidence="1">Membrane</location>
        <topology evidence="1">Multi-pass membrane protein</topology>
    </subcellularLocation>
</comment>
<evidence type="ECO:0000313" key="9">
    <source>
        <dbReference type="Proteomes" id="UP001153712"/>
    </source>
</evidence>
<dbReference type="InterPro" id="IPR036259">
    <property type="entry name" value="MFS_trans_sf"/>
</dbReference>
<dbReference type="InterPro" id="IPR005829">
    <property type="entry name" value="Sugar_transporter_CS"/>
</dbReference>
<keyword evidence="2 5" id="KW-0812">Transmembrane</keyword>
<keyword evidence="6" id="KW-0732">Signal</keyword>
<feature type="transmembrane region" description="Helical" evidence="5">
    <location>
        <begin position="254"/>
        <end position="271"/>
    </location>
</feature>
<proteinExistence type="predicted"/>
<dbReference type="Pfam" id="PF07690">
    <property type="entry name" value="MFS_1"/>
    <property type="match status" value="1"/>
</dbReference>
<feature type="transmembrane region" description="Helical" evidence="5">
    <location>
        <begin position="384"/>
        <end position="404"/>
    </location>
</feature>
<dbReference type="Proteomes" id="UP001153712">
    <property type="component" value="Chromosome 3"/>
</dbReference>
<feature type="chain" id="PRO_5040337860" description="Major facilitator superfamily (MFS) profile domain-containing protein" evidence="6">
    <location>
        <begin position="27"/>
        <end position="470"/>
    </location>
</feature>
<feature type="signal peptide" evidence="6">
    <location>
        <begin position="1"/>
        <end position="26"/>
    </location>
</feature>
<dbReference type="Gene3D" id="1.20.1250.20">
    <property type="entry name" value="MFS general substrate transporter like domains"/>
    <property type="match status" value="1"/>
</dbReference>
<name>A0A9N9XPW6_PHYSR</name>
<evidence type="ECO:0000256" key="2">
    <source>
        <dbReference type="ARBA" id="ARBA00022692"/>
    </source>
</evidence>
<feature type="transmembrane region" description="Helical" evidence="5">
    <location>
        <begin position="128"/>
        <end position="155"/>
    </location>
</feature>
<dbReference type="AlphaFoldDB" id="A0A9N9XPW6"/>
<organism evidence="8 9">
    <name type="scientific">Phyllotreta striolata</name>
    <name type="common">Striped flea beetle</name>
    <name type="synonym">Crioceris striolata</name>
    <dbReference type="NCBI Taxonomy" id="444603"/>
    <lineage>
        <taxon>Eukaryota</taxon>
        <taxon>Metazoa</taxon>
        <taxon>Ecdysozoa</taxon>
        <taxon>Arthropoda</taxon>
        <taxon>Hexapoda</taxon>
        <taxon>Insecta</taxon>
        <taxon>Pterygota</taxon>
        <taxon>Neoptera</taxon>
        <taxon>Endopterygota</taxon>
        <taxon>Coleoptera</taxon>
        <taxon>Polyphaga</taxon>
        <taxon>Cucujiformia</taxon>
        <taxon>Chrysomeloidea</taxon>
        <taxon>Chrysomelidae</taxon>
        <taxon>Galerucinae</taxon>
        <taxon>Alticini</taxon>
        <taxon>Phyllotreta</taxon>
    </lineage>
</organism>
<gene>
    <name evidence="8" type="ORF">PHYEVI_LOCUS6703</name>
</gene>
<feature type="transmembrane region" description="Helical" evidence="5">
    <location>
        <begin position="167"/>
        <end position="189"/>
    </location>
</feature>
<feature type="transmembrane region" description="Helical" evidence="5">
    <location>
        <begin position="351"/>
        <end position="372"/>
    </location>
</feature>
<keyword evidence="9" id="KW-1185">Reference proteome</keyword>
<evidence type="ECO:0000313" key="8">
    <source>
        <dbReference type="EMBL" id="CAG9860348.1"/>
    </source>
</evidence>
<evidence type="ECO:0000256" key="1">
    <source>
        <dbReference type="ARBA" id="ARBA00004141"/>
    </source>
</evidence>
<dbReference type="SUPFAM" id="SSF103473">
    <property type="entry name" value="MFS general substrate transporter"/>
    <property type="match status" value="1"/>
</dbReference>
<sequence length="470" mass="52626">MCRFPTIEIPILLSIFGLELLGPVQTNLMVYRTCYLILGYNETECALLGNSNDKAIEDLEKAVEPTVNIIDTTTSVIQQTIGLVTCIFTAQLSDKYGRKPVMLAPLIAMAFSAVIMAVFSYFPNISPWYFMISLIPPLLTGGFSTFMIANISYITDVTTEETRGVRMAFLEGTIGLGILCGSICSSYLFYATNYWSVYAISGGIVTLAILYTIFFVPESLENINNEEETTVKDVLKSFNLKEYVKVFVKKRPNYNRAIIYLITLTITLYIFEESPGNKTFLFLRSKFNWSLQQYTWYTSISSLFFIFGGIFGTVVIHKWLRVTESVAVLMGFISQMNGYLVRGLATRSRDIYFSAFVKLLAGIISPQMRTLLARLVPNDEIAKLFSLIMVVQSVCGIASSPFFTLIYNSTVNTNPAIFNFVTAGISGTCAILIVIVIVLENLRPTTYGKLIEDVEEVPEQRSEDYDGSHI</sequence>
<keyword evidence="3 5" id="KW-1133">Transmembrane helix</keyword>
<evidence type="ECO:0000256" key="4">
    <source>
        <dbReference type="ARBA" id="ARBA00023136"/>
    </source>
</evidence>
<evidence type="ECO:0000256" key="6">
    <source>
        <dbReference type="SAM" id="SignalP"/>
    </source>
</evidence>
<feature type="transmembrane region" description="Helical" evidence="5">
    <location>
        <begin position="416"/>
        <end position="439"/>
    </location>
</feature>
<dbReference type="OrthoDB" id="430300at2759"/>
<dbReference type="PANTHER" id="PTHR23507:SF39">
    <property type="entry name" value="GH23453P-RELATED"/>
    <property type="match status" value="1"/>
</dbReference>
<feature type="transmembrane region" description="Helical" evidence="5">
    <location>
        <begin position="195"/>
        <end position="216"/>
    </location>
</feature>
<dbReference type="InterPro" id="IPR011701">
    <property type="entry name" value="MFS"/>
</dbReference>
<protein>
    <recommendedName>
        <fullName evidence="7">Major facilitator superfamily (MFS) profile domain-containing protein</fullName>
    </recommendedName>
</protein>
<dbReference type="GO" id="GO:0016020">
    <property type="term" value="C:membrane"/>
    <property type="evidence" value="ECO:0007669"/>
    <property type="project" value="UniProtKB-SubCell"/>
</dbReference>
<dbReference type="GO" id="GO:0022857">
    <property type="term" value="F:transmembrane transporter activity"/>
    <property type="evidence" value="ECO:0007669"/>
    <property type="project" value="InterPro"/>
</dbReference>
<keyword evidence="4 5" id="KW-0472">Membrane</keyword>
<feature type="transmembrane region" description="Helical" evidence="5">
    <location>
        <begin position="101"/>
        <end position="122"/>
    </location>
</feature>
<accession>A0A9N9XPW6</accession>
<reference evidence="8" key="1">
    <citation type="submission" date="2022-01" db="EMBL/GenBank/DDBJ databases">
        <authorList>
            <person name="King R."/>
        </authorList>
    </citation>
    <scope>NUCLEOTIDE SEQUENCE</scope>
</reference>
<evidence type="ECO:0000259" key="7">
    <source>
        <dbReference type="PROSITE" id="PS50850"/>
    </source>
</evidence>
<dbReference type="PANTHER" id="PTHR23507">
    <property type="entry name" value="ZGC:174356"/>
    <property type="match status" value="1"/>
</dbReference>
<dbReference type="PROSITE" id="PS50850">
    <property type="entry name" value="MFS"/>
    <property type="match status" value="1"/>
</dbReference>
<dbReference type="PROSITE" id="PS00216">
    <property type="entry name" value="SUGAR_TRANSPORT_1"/>
    <property type="match status" value="1"/>
</dbReference>
<feature type="transmembrane region" description="Helical" evidence="5">
    <location>
        <begin position="294"/>
        <end position="314"/>
    </location>
</feature>